<evidence type="ECO:0000259" key="1">
    <source>
        <dbReference type="Pfam" id="PF01370"/>
    </source>
</evidence>
<gene>
    <name evidence="2" type="ORF">JHL17_35270</name>
</gene>
<feature type="domain" description="NAD-dependent epimerase/dehydratase" evidence="1">
    <location>
        <begin position="5"/>
        <end position="208"/>
    </location>
</feature>
<dbReference type="RefSeq" id="WP_200199332.1">
    <property type="nucleotide sequence ID" value="NZ_JAENHM010000089.1"/>
</dbReference>
<dbReference type="InterPro" id="IPR051207">
    <property type="entry name" value="ComplexI_NDUFA9_subunit"/>
</dbReference>
<dbReference type="InterPro" id="IPR036291">
    <property type="entry name" value="NAD(P)-bd_dom_sf"/>
</dbReference>
<dbReference type="Gene3D" id="3.40.50.720">
    <property type="entry name" value="NAD(P)-binding Rossmann-like Domain"/>
    <property type="match status" value="1"/>
</dbReference>
<sequence length="314" mass="33072">MRIAAVTGGTGFLGHAVVAALARRGWRVRLLVRRSAGHWPCPDQELELAFGDLADGGALRRLVRGADAVVHLAGLIKARAPADFLTVNRDGASRLAAAVAAAAPAARLVHVSSLAAREPDLSDYAASKRAGENAIRANCGSAPWVIVRPSAVYGPRDAETLAVFRGASGPVLPLLHGPDARVCLIHAEDAAAAVAALCADGPPSRIFELSDARRDGYSWRTVLDEAVRAVGGAPWIVRLPTPLVRLAGSAAGLAGRLAGRASILTPGKLREMLHPDWSSANDRQPPPAVWTPRIPLPEGFAGTVRWYRDAGWLR</sequence>
<evidence type="ECO:0000313" key="2">
    <source>
        <dbReference type="EMBL" id="MBK1842668.1"/>
    </source>
</evidence>
<organism evidence="2 3">
    <name type="scientific">Azospirillum endophyticum</name>
    <dbReference type="NCBI Taxonomy" id="2800326"/>
    <lineage>
        <taxon>Bacteria</taxon>
        <taxon>Pseudomonadati</taxon>
        <taxon>Pseudomonadota</taxon>
        <taxon>Alphaproteobacteria</taxon>
        <taxon>Rhodospirillales</taxon>
        <taxon>Azospirillaceae</taxon>
        <taxon>Azospirillum</taxon>
    </lineage>
</organism>
<dbReference type="PANTHER" id="PTHR12126:SF11">
    <property type="entry name" value="NADH DEHYDROGENASE [UBIQUINONE] 1 ALPHA SUBCOMPLEX SUBUNIT 9, MITOCHONDRIAL"/>
    <property type="match status" value="1"/>
</dbReference>
<reference evidence="3" key="1">
    <citation type="submission" date="2021-01" db="EMBL/GenBank/DDBJ databases">
        <title>Genome public.</title>
        <authorList>
            <person name="Liu C."/>
            <person name="Sun Q."/>
        </authorList>
    </citation>
    <scope>NUCLEOTIDE SEQUENCE [LARGE SCALE GENOMIC DNA]</scope>
    <source>
        <strain evidence="3">YIM B02556</strain>
    </source>
</reference>
<dbReference type="Proteomes" id="UP000652760">
    <property type="component" value="Unassembled WGS sequence"/>
</dbReference>
<dbReference type="PANTHER" id="PTHR12126">
    <property type="entry name" value="NADH-UBIQUINONE OXIDOREDUCTASE 39 KDA SUBUNIT-RELATED"/>
    <property type="match status" value="1"/>
</dbReference>
<name>A0ABS1FGW5_9PROT</name>
<dbReference type="InterPro" id="IPR001509">
    <property type="entry name" value="Epimerase_deHydtase"/>
</dbReference>
<keyword evidence="3" id="KW-1185">Reference proteome</keyword>
<proteinExistence type="predicted"/>
<evidence type="ECO:0000313" key="3">
    <source>
        <dbReference type="Proteomes" id="UP000652760"/>
    </source>
</evidence>
<dbReference type="SUPFAM" id="SSF51735">
    <property type="entry name" value="NAD(P)-binding Rossmann-fold domains"/>
    <property type="match status" value="1"/>
</dbReference>
<dbReference type="Pfam" id="PF01370">
    <property type="entry name" value="Epimerase"/>
    <property type="match status" value="1"/>
</dbReference>
<protein>
    <submittedName>
        <fullName evidence="2">SDR family NAD(P)-dependent oxidoreductase</fullName>
    </submittedName>
</protein>
<comment type="caution">
    <text evidence="2">The sequence shown here is derived from an EMBL/GenBank/DDBJ whole genome shotgun (WGS) entry which is preliminary data.</text>
</comment>
<dbReference type="EMBL" id="JAENHM010000089">
    <property type="protein sequence ID" value="MBK1842668.1"/>
    <property type="molecule type" value="Genomic_DNA"/>
</dbReference>
<accession>A0ABS1FGW5</accession>